<sequence>MRQLRRRTAEHGAERAAKAGWGATTAPWFAIAAGGRA</sequence>
<dbReference type="EMBL" id="GBRH01262013">
    <property type="protein sequence ID" value="JAD35882.1"/>
    <property type="molecule type" value="Transcribed_RNA"/>
</dbReference>
<evidence type="ECO:0000313" key="1">
    <source>
        <dbReference type="EMBL" id="JAD35882.1"/>
    </source>
</evidence>
<reference evidence="1" key="1">
    <citation type="submission" date="2014-09" db="EMBL/GenBank/DDBJ databases">
        <authorList>
            <person name="Magalhaes I.L.F."/>
            <person name="Oliveira U."/>
            <person name="Santos F.R."/>
            <person name="Vidigal T.H.D.A."/>
            <person name="Brescovit A.D."/>
            <person name="Santos A.J."/>
        </authorList>
    </citation>
    <scope>NUCLEOTIDE SEQUENCE</scope>
    <source>
        <tissue evidence="1">Shoot tissue taken approximately 20 cm above the soil surface</tissue>
    </source>
</reference>
<organism evidence="1">
    <name type="scientific">Arundo donax</name>
    <name type="common">Giant reed</name>
    <name type="synonym">Donax arundinaceus</name>
    <dbReference type="NCBI Taxonomy" id="35708"/>
    <lineage>
        <taxon>Eukaryota</taxon>
        <taxon>Viridiplantae</taxon>
        <taxon>Streptophyta</taxon>
        <taxon>Embryophyta</taxon>
        <taxon>Tracheophyta</taxon>
        <taxon>Spermatophyta</taxon>
        <taxon>Magnoliopsida</taxon>
        <taxon>Liliopsida</taxon>
        <taxon>Poales</taxon>
        <taxon>Poaceae</taxon>
        <taxon>PACMAD clade</taxon>
        <taxon>Arundinoideae</taxon>
        <taxon>Arundineae</taxon>
        <taxon>Arundo</taxon>
    </lineage>
</organism>
<reference evidence="1" key="2">
    <citation type="journal article" date="2015" name="Data Brief">
        <title>Shoot transcriptome of the giant reed, Arundo donax.</title>
        <authorList>
            <person name="Barrero R.A."/>
            <person name="Guerrero F.D."/>
            <person name="Moolhuijzen P."/>
            <person name="Goolsby J.A."/>
            <person name="Tidwell J."/>
            <person name="Bellgard S.E."/>
            <person name="Bellgard M.I."/>
        </authorList>
    </citation>
    <scope>NUCLEOTIDE SEQUENCE</scope>
    <source>
        <tissue evidence="1">Shoot tissue taken approximately 20 cm above the soil surface</tissue>
    </source>
</reference>
<name>A0A0A8ZM08_ARUDO</name>
<dbReference type="AlphaFoldDB" id="A0A0A8ZM08"/>
<proteinExistence type="predicted"/>
<accession>A0A0A8ZM08</accession>
<protein>
    <submittedName>
        <fullName evidence="1">Uncharacterized protein</fullName>
    </submittedName>
</protein>